<feature type="signal peptide" evidence="1">
    <location>
        <begin position="1"/>
        <end position="24"/>
    </location>
</feature>
<evidence type="ECO:0000313" key="2">
    <source>
        <dbReference type="EMBL" id="KAF1690676.1"/>
    </source>
</evidence>
<reference evidence="2" key="1">
    <citation type="submission" date="2017-10" db="EMBL/GenBank/DDBJ databases">
        <title>Whole genome sequencing of members of genus Pseudoxanthomonas.</title>
        <authorList>
            <person name="Kumar S."/>
            <person name="Bansal K."/>
            <person name="Kaur A."/>
            <person name="Patil P."/>
            <person name="Sharma S."/>
            <person name="Patil P.B."/>
        </authorList>
    </citation>
    <scope>NUCLEOTIDE SEQUENCE</scope>
    <source>
        <strain evidence="2">DSM 22914</strain>
    </source>
</reference>
<dbReference type="EMBL" id="PDWK01000003">
    <property type="protein sequence ID" value="KAF1690676.1"/>
    <property type="molecule type" value="Genomic_DNA"/>
</dbReference>
<organism evidence="2 3">
    <name type="scientific">Pseudoxanthomonas taiwanensis</name>
    <dbReference type="NCBI Taxonomy" id="176598"/>
    <lineage>
        <taxon>Bacteria</taxon>
        <taxon>Pseudomonadati</taxon>
        <taxon>Pseudomonadota</taxon>
        <taxon>Gammaproteobacteria</taxon>
        <taxon>Lysobacterales</taxon>
        <taxon>Lysobacteraceae</taxon>
        <taxon>Pseudoxanthomonas</taxon>
    </lineage>
</organism>
<comment type="caution">
    <text evidence="2">The sequence shown here is derived from an EMBL/GenBank/DDBJ whole genome shotgun (WGS) entry which is preliminary data.</text>
</comment>
<protein>
    <submittedName>
        <fullName evidence="2">Uncharacterized protein</fullName>
    </submittedName>
</protein>
<dbReference type="RefSeq" id="WP_162123257.1">
    <property type="nucleotide sequence ID" value="NZ_PDWK01000003.1"/>
</dbReference>
<evidence type="ECO:0000256" key="1">
    <source>
        <dbReference type="SAM" id="SignalP"/>
    </source>
</evidence>
<sequence>MRGGRGWKLPAAVLLGTLAGHAAAGEAVGTAQRTVAGAQEFLRQVLPGNRYVSSMMSEIQAKATREGLRSRFEPLPVIVDADPVEGCRSYLVADIRPTRLIVVDPAGSGSSEAWLSELAGDDYVGRPDGMHFGSIRALRQDGPRVHLRFAGEQVDAVLHLEGEEIAGRVRTALDFLRQACDATAATGF</sequence>
<feature type="chain" id="PRO_5038128438" evidence="1">
    <location>
        <begin position="25"/>
        <end position="188"/>
    </location>
</feature>
<keyword evidence="3" id="KW-1185">Reference proteome</keyword>
<name>A0A921NXJ2_9GAMM</name>
<accession>A0A921NXJ2</accession>
<gene>
    <name evidence="2" type="ORF">CR938_01190</name>
</gene>
<evidence type="ECO:0000313" key="3">
    <source>
        <dbReference type="Proteomes" id="UP000717981"/>
    </source>
</evidence>
<proteinExistence type="predicted"/>
<keyword evidence="1" id="KW-0732">Signal</keyword>
<dbReference type="OrthoDB" id="5975565at2"/>
<dbReference type="Proteomes" id="UP000717981">
    <property type="component" value="Unassembled WGS sequence"/>
</dbReference>
<dbReference type="AlphaFoldDB" id="A0A921NXJ2"/>